<feature type="domain" description="DNA endonuclease activator Ctp1 C-terminal" evidence="5">
    <location>
        <begin position="628"/>
        <end position="741"/>
    </location>
</feature>
<feature type="region of interest" description="Disordered" evidence="4">
    <location>
        <begin position="271"/>
        <end position="367"/>
    </location>
</feature>
<evidence type="ECO:0000259" key="5">
    <source>
        <dbReference type="Pfam" id="PF08573"/>
    </source>
</evidence>
<evidence type="ECO:0000313" key="7">
    <source>
        <dbReference type="Proteomes" id="UP000557566"/>
    </source>
</evidence>
<comment type="caution">
    <text evidence="6">The sequence shown here is derived from an EMBL/GenBank/DDBJ whole genome shotgun (WGS) entry which is preliminary data.</text>
</comment>
<reference evidence="6 7" key="1">
    <citation type="journal article" date="2020" name="Genome Biol. Evol.">
        <title>A new high-quality draft genome assembly of the Chinese cordyceps Ophiocordyceps sinensis.</title>
        <authorList>
            <person name="Shu R."/>
            <person name="Zhang J."/>
            <person name="Meng Q."/>
            <person name="Zhang H."/>
            <person name="Zhou G."/>
            <person name="Li M."/>
            <person name="Wu P."/>
            <person name="Zhao Y."/>
            <person name="Chen C."/>
            <person name="Qin Q."/>
        </authorList>
    </citation>
    <scope>NUCLEOTIDE SEQUENCE [LARGE SCALE GENOMIC DNA]</scope>
    <source>
        <strain evidence="6 7">IOZ07</strain>
    </source>
</reference>
<evidence type="ECO:0000256" key="4">
    <source>
        <dbReference type="SAM" id="MobiDB-lite"/>
    </source>
</evidence>
<keyword evidence="7" id="KW-1185">Reference proteome</keyword>
<dbReference type="Proteomes" id="UP000557566">
    <property type="component" value="Unassembled WGS sequence"/>
</dbReference>
<dbReference type="InterPro" id="IPR013882">
    <property type="entry name" value="Ctp1_C"/>
</dbReference>
<feature type="compositionally biased region" description="Polar residues" evidence="4">
    <location>
        <begin position="513"/>
        <end position="530"/>
    </location>
</feature>
<dbReference type="GO" id="GO:0005634">
    <property type="term" value="C:nucleus"/>
    <property type="evidence" value="ECO:0007669"/>
    <property type="project" value="UniProtKB-SubCell"/>
</dbReference>
<sequence>MASEGHRLEKGRQALHAALNRFREQIDLVAEKDSSTRLLMQLLRSVEDGKFENLMVQELADSDTGSTAPHPVPEQPRPPTMVTTLVGPALTASTSSTSLDLAPVLETVDPVLETIDPVLEAIDPVLETIDPVLEAIDPVLETIDPVLEAIDPVLETIDPVLEAIDPVLELDVAALQADYSELSRKFKALSTHFKFAKDLLRKRVDERDGWAIRAARLEKLILLAEKKHGINILEPRSPQAPVAATADVDDYALKQDAGVCLNNRSEGIATEPEACQETRNVGAEQRIPNEQSESTQGDTDDGSNEQLPQLPPANPNGRVLIKQEPSSDEPVLVSERVVRKRKRGDSVTRAVEQRPKQEPTDNSSPILSRINFACGTQEDVDLGDIEQRIVTPRKQKESVQSEQAGSTATPRSKTSYAAHSVSSHRHEQLPQQTTLNNQPSVLTPVSVNVQRCGLSESKPTGRRVRRGIAFAISALAEDGVGYRAPTSGTRNQSPATAHTPAKGPSVKCRLHTLLNSPSAAPSNSVTSRSGSKSRERPTAADEQSPIPERRMLPFSRDIAQPGKSPLFKAGSSTPRSAPPSGDGRVLERSPPRNNKKRPASSLRAKPPLELQLDDFKVNPLANNGHDFAFADVVRDKGERACLPGCTDLHCCGKQFKALALSQRPDPPLTPTQRMEEQKLLEEYLADHAYRLATMSRDERAELWVEAKTQELANRYGKHKHRFSRMQSPPGFWNADFPSTQELQADRAEAARRERQAVAERHREAMRPGGRWLFKDE</sequence>
<comment type="subcellular location">
    <subcellularLocation>
        <location evidence="1">Nucleus</location>
    </subcellularLocation>
</comment>
<gene>
    <name evidence="6" type="ORF">G6O67_008602</name>
</gene>
<feature type="compositionally biased region" description="Basic and acidic residues" evidence="4">
    <location>
        <begin position="747"/>
        <end position="765"/>
    </location>
</feature>
<proteinExistence type="predicted"/>
<dbReference type="GO" id="GO:0006281">
    <property type="term" value="P:DNA repair"/>
    <property type="evidence" value="ECO:0007669"/>
    <property type="project" value="InterPro"/>
</dbReference>
<feature type="compositionally biased region" description="Polar residues" evidence="4">
    <location>
        <begin position="486"/>
        <end position="496"/>
    </location>
</feature>
<evidence type="ECO:0000256" key="2">
    <source>
        <dbReference type="ARBA" id="ARBA00022763"/>
    </source>
</evidence>
<keyword evidence="2" id="KW-0227">DNA damage</keyword>
<dbReference type="OrthoDB" id="5801062at2759"/>
<keyword evidence="3" id="KW-0539">Nucleus</keyword>
<feature type="region of interest" description="Disordered" evidence="4">
    <location>
        <begin position="747"/>
        <end position="776"/>
    </location>
</feature>
<dbReference type="EMBL" id="JAAVMX010000012">
    <property type="protein sequence ID" value="KAF4503978.1"/>
    <property type="molecule type" value="Genomic_DNA"/>
</dbReference>
<name>A0A8H4PI69_9HYPO</name>
<feature type="compositionally biased region" description="Polar residues" evidence="4">
    <location>
        <begin position="288"/>
        <end position="297"/>
    </location>
</feature>
<evidence type="ECO:0000256" key="3">
    <source>
        <dbReference type="ARBA" id="ARBA00023242"/>
    </source>
</evidence>
<evidence type="ECO:0000256" key="1">
    <source>
        <dbReference type="ARBA" id="ARBA00004123"/>
    </source>
</evidence>
<organism evidence="6 7">
    <name type="scientific">Ophiocordyceps sinensis</name>
    <dbReference type="NCBI Taxonomy" id="72228"/>
    <lineage>
        <taxon>Eukaryota</taxon>
        <taxon>Fungi</taxon>
        <taxon>Dikarya</taxon>
        <taxon>Ascomycota</taxon>
        <taxon>Pezizomycotina</taxon>
        <taxon>Sordariomycetes</taxon>
        <taxon>Hypocreomycetidae</taxon>
        <taxon>Hypocreales</taxon>
        <taxon>Ophiocordycipitaceae</taxon>
        <taxon>Ophiocordyceps</taxon>
    </lineage>
</organism>
<evidence type="ECO:0000313" key="6">
    <source>
        <dbReference type="EMBL" id="KAF4503978.1"/>
    </source>
</evidence>
<dbReference type="Pfam" id="PF08573">
    <property type="entry name" value="SAE2"/>
    <property type="match status" value="1"/>
</dbReference>
<feature type="region of interest" description="Disordered" evidence="4">
    <location>
        <begin position="391"/>
        <end position="417"/>
    </location>
</feature>
<protein>
    <recommendedName>
        <fullName evidence="5">DNA endonuclease activator Ctp1 C-terminal domain-containing protein</fullName>
    </recommendedName>
</protein>
<feature type="region of interest" description="Disordered" evidence="4">
    <location>
        <begin position="481"/>
        <end position="607"/>
    </location>
</feature>
<accession>A0A8H4PI69</accession>
<dbReference type="AlphaFoldDB" id="A0A8H4PI69"/>
<feature type="compositionally biased region" description="Polar residues" evidence="4">
    <location>
        <begin position="400"/>
        <end position="417"/>
    </location>
</feature>